<dbReference type="Proteomes" id="UP000256708">
    <property type="component" value="Unassembled WGS sequence"/>
</dbReference>
<evidence type="ECO:0000256" key="2">
    <source>
        <dbReference type="ARBA" id="ARBA00008841"/>
    </source>
</evidence>
<keyword evidence="3" id="KW-0815">Transposition</keyword>
<sequence length="241" mass="28287">MNRSCYYCGSVNIVKNGRTYYGKARGKCKDCLRQFVFERQNQSLSREQKRLIELLLLERISLEGICRVLGIPAYHLYRYMDELYGEVPQDLNAQVACNSEIQLTCYECESDELWSFVGFKGNKQWLWVAQDRKSRQIIALHLGDRGTAGAKGLWENVPERYRQQATFYTDEWEAYKKVIPAARHVASANKKETNHAERFFCTLRQRCARLVRKSLSFSKKLERHLMAIRFFVANYNLTLLL</sequence>
<dbReference type="EMBL" id="QRGR01000084">
    <property type="protein sequence ID" value="RDV10086.1"/>
    <property type="molecule type" value="Genomic_DNA"/>
</dbReference>
<dbReference type="SUPFAM" id="SSF53098">
    <property type="entry name" value="Ribonuclease H-like"/>
    <property type="match status" value="1"/>
</dbReference>
<dbReference type="InterPro" id="IPR051354">
    <property type="entry name" value="Transposase_27_IS1"/>
</dbReference>
<keyword evidence="6" id="KW-1185">Reference proteome</keyword>
<gene>
    <name evidence="5" type="ORF">DXT99_26795</name>
</gene>
<organism evidence="5 6">
    <name type="scientific">Pontibacter diazotrophicus</name>
    <dbReference type="NCBI Taxonomy" id="1400979"/>
    <lineage>
        <taxon>Bacteria</taxon>
        <taxon>Pseudomonadati</taxon>
        <taxon>Bacteroidota</taxon>
        <taxon>Cytophagia</taxon>
        <taxon>Cytophagales</taxon>
        <taxon>Hymenobacteraceae</taxon>
        <taxon>Pontibacter</taxon>
    </lineage>
</organism>
<dbReference type="PANTHER" id="PTHR33293">
    <property type="entry name" value="INSERTION ELEMENT IS1 1 PROTEIN INSB-RELATED"/>
    <property type="match status" value="1"/>
</dbReference>
<accession>A0A3D8KYA2</accession>
<dbReference type="GO" id="GO:0006313">
    <property type="term" value="P:DNA transposition"/>
    <property type="evidence" value="ECO:0007669"/>
    <property type="project" value="InterPro"/>
</dbReference>
<dbReference type="PANTHER" id="PTHR33293:SF1">
    <property type="entry name" value="INSERTION ELEMENT IS1 1 PROTEIN INSB-RELATED"/>
    <property type="match status" value="1"/>
</dbReference>
<proteinExistence type="inferred from homology"/>
<keyword evidence="4" id="KW-0233">DNA recombination</keyword>
<dbReference type="NCBIfam" id="NF033558">
    <property type="entry name" value="transpos_IS1"/>
    <property type="match status" value="1"/>
</dbReference>
<name>A0A3D8KYA2_9BACT</name>
<evidence type="ECO:0000256" key="3">
    <source>
        <dbReference type="ARBA" id="ARBA00022578"/>
    </source>
</evidence>
<comment type="caution">
    <text evidence="5">The sequence shown here is derived from an EMBL/GenBank/DDBJ whole genome shotgun (WGS) entry which is preliminary data.</text>
</comment>
<comment type="similarity">
    <text evidence="2">Belongs to the transposase 27 family.</text>
</comment>
<evidence type="ECO:0000313" key="5">
    <source>
        <dbReference type="EMBL" id="RDV10086.1"/>
    </source>
</evidence>
<reference evidence="6" key="1">
    <citation type="submission" date="2018-08" db="EMBL/GenBank/DDBJ databases">
        <authorList>
            <person name="Liu Z.-W."/>
            <person name="Du Z.-J."/>
        </authorList>
    </citation>
    <scope>NUCLEOTIDE SEQUENCE [LARGE SCALE GENOMIC DNA]</scope>
    <source>
        <strain evidence="6">H4X</strain>
    </source>
</reference>
<dbReference type="Pfam" id="PF03400">
    <property type="entry name" value="DDE_Tnp_IS1"/>
    <property type="match status" value="1"/>
</dbReference>
<evidence type="ECO:0000313" key="6">
    <source>
        <dbReference type="Proteomes" id="UP000256708"/>
    </source>
</evidence>
<protein>
    <submittedName>
        <fullName evidence="5">IS1 family transposase</fullName>
    </submittedName>
</protein>
<dbReference type="RefSeq" id="WP_115568659.1">
    <property type="nucleotide sequence ID" value="NZ_QRGR01000084.1"/>
</dbReference>
<dbReference type="InterPro" id="IPR005063">
    <property type="entry name" value="Transposase_27"/>
</dbReference>
<evidence type="ECO:0000256" key="1">
    <source>
        <dbReference type="ARBA" id="ARBA00004091"/>
    </source>
</evidence>
<comment type="function">
    <text evidence="1">Absolutely required for transposition of IS1.</text>
</comment>
<dbReference type="GO" id="GO:0004803">
    <property type="term" value="F:transposase activity"/>
    <property type="evidence" value="ECO:0007669"/>
    <property type="project" value="InterPro"/>
</dbReference>
<dbReference type="GO" id="GO:0003677">
    <property type="term" value="F:DNA binding"/>
    <property type="evidence" value="ECO:0007669"/>
    <property type="project" value="InterPro"/>
</dbReference>
<dbReference type="OrthoDB" id="964996at2"/>
<evidence type="ECO:0000256" key="4">
    <source>
        <dbReference type="ARBA" id="ARBA00023172"/>
    </source>
</evidence>
<dbReference type="InterPro" id="IPR012337">
    <property type="entry name" value="RNaseH-like_sf"/>
</dbReference>
<dbReference type="AlphaFoldDB" id="A0A3D8KYA2"/>